<dbReference type="Pfam" id="PF13289">
    <property type="entry name" value="SIR2_2"/>
    <property type="match status" value="1"/>
</dbReference>
<proteinExistence type="predicted"/>
<dbReference type="Proteomes" id="UP000195991">
    <property type="component" value="Unassembled WGS sequence"/>
</dbReference>
<protein>
    <submittedName>
        <fullName evidence="1">Uncharacterized protein</fullName>
    </submittedName>
</protein>
<dbReference type="AlphaFoldDB" id="A0A1C4G1I2"/>
<dbReference type="RefSeq" id="WP_087985294.1">
    <property type="nucleotide sequence ID" value="NZ_FMBI01000039.1"/>
</dbReference>
<evidence type="ECO:0000313" key="1">
    <source>
        <dbReference type="EMBL" id="SCC62047.1"/>
    </source>
</evidence>
<reference evidence="1 2" key="1">
    <citation type="submission" date="2016-08" db="EMBL/GenBank/DDBJ databases">
        <authorList>
            <person name="Seilhamer J.J."/>
        </authorList>
    </citation>
    <scope>NUCLEOTIDE SEQUENCE [LARGE SCALE GENOMIC DNA]</scope>
    <source>
        <strain evidence="1 2">IEBC_T61001</strain>
    </source>
</reference>
<name>A0A1C4G1I2_BACTU</name>
<sequence>MSFDITELNKLYQQQKIVPLIGAGLSLPFKLPSWGKLIELLMKKTVDEKYYEVIQELIDEYEYDFALRLISKRGNLSDRDIQECVKQIIEEEFVEVEDNALHNYNDLASLDFPVFLTTNYDNLLFEYLHSKRFKVHYLKDTTLSSHEITSLEKDKRIWHIHGNVDETGSIVLTEKQYDELYSNEKFKTLFSLFCGQYTMLFLGFSLSDEYFKGLLDHYQKFYQGKHYVLLDNPTEAEIQELNDKYRIRVISYDSSKKGHVESIREFLGKISKGTQPPSSKKKIIIPTDLPSKEKKENLNDDLFHQKLLVENVDEDTRDLSQEYFLFAEKYIRELTEYDGFDEGIVGSMLNLCRIRHKETYKESFKVHENSQSFVDEMHSILNEMNYGRIEGVLGLNKPIPSENKGFIHVLANDPEVDIWWGHKREIG</sequence>
<dbReference type="EMBL" id="FMBI01000039">
    <property type="protein sequence ID" value="SCC62047.1"/>
    <property type="molecule type" value="Genomic_DNA"/>
</dbReference>
<organism evidence="1 2">
    <name type="scientific">Bacillus thuringiensis</name>
    <dbReference type="NCBI Taxonomy" id="1428"/>
    <lineage>
        <taxon>Bacteria</taxon>
        <taxon>Bacillati</taxon>
        <taxon>Bacillota</taxon>
        <taxon>Bacilli</taxon>
        <taxon>Bacillales</taxon>
        <taxon>Bacillaceae</taxon>
        <taxon>Bacillus</taxon>
        <taxon>Bacillus cereus group</taxon>
    </lineage>
</organism>
<dbReference type="SUPFAM" id="SSF52467">
    <property type="entry name" value="DHS-like NAD/FAD-binding domain"/>
    <property type="match status" value="1"/>
</dbReference>
<evidence type="ECO:0000313" key="2">
    <source>
        <dbReference type="Proteomes" id="UP000195991"/>
    </source>
</evidence>
<dbReference type="InterPro" id="IPR029035">
    <property type="entry name" value="DHS-like_NAD/FAD-binding_dom"/>
</dbReference>
<gene>
    <name evidence="1" type="ORF">BTT61001_05128</name>
</gene>
<accession>A0A1C4G1I2</accession>